<evidence type="ECO:0000256" key="5">
    <source>
        <dbReference type="ARBA" id="ARBA00046486"/>
    </source>
</evidence>
<sequence>MSENKPRYRQKRGKTKRYFEPLDEEFLPDDLGEKRTGAIGLLNSLGQQKIVEQVNEAVKFHFNLKPLLPQFKKVKKPKQRGKLSSKQLKVLNRRMLLTEKFKFVDVEPLHELWKQYAIDFLDLDRGKSLVFDPSDSQYSSVLARIAKLDFHGCLIAVQRAFCPSNVGVSGIIIQETRFTFRIVTRKNQVKTLMKDGSIFDFTLLDLKFSVIGSSILMRPVERSTKKMKISQPIFHFALKS</sequence>
<dbReference type="SMART" id="SM00538">
    <property type="entry name" value="POP4"/>
    <property type="match status" value="1"/>
</dbReference>
<proteinExistence type="inferred from homology"/>
<keyword evidence="7" id="KW-1185">Reference proteome</keyword>
<dbReference type="InterPro" id="IPR036980">
    <property type="entry name" value="RNase_P/MRP_Rpp29_sf"/>
</dbReference>
<accession>A0A7R9GAA6</accession>
<dbReference type="GO" id="GO:0000172">
    <property type="term" value="C:ribonuclease MRP complex"/>
    <property type="evidence" value="ECO:0007669"/>
    <property type="project" value="InterPro"/>
</dbReference>
<dbReference type="SUPFAM" id="SSF101744">
    <property type="entry name" value="Rof/RNase P subunit-like"/>
    <property type="match status" value="1"/>
</dbReference>
<dbReference type="InterPro" id="IPR016848">
    <property type="entry name" value="RNase_P/MRP_Rpp29-subunit"/>
</dbReference>
<dbReference type="GO" id="GO:0033204">
    <property type="term" value="F:ribonuclease P RNA binding"/>
    <property type="evidence" value="ECO:0007669"/>
    <property type="project" value="InterPro"/>
</dbReference>
<dbReference type="PANTHER" id="PTHR13348:SF0">
    <property type="entry name" value="RIBONUCLEASE P PROTEIN SUBUNIT P29"/>
    <property type="match status" value="1"/>
</dbReference>
<dbReference type="InterPro" id="IPR023534">
    <property type="entry name" value="Rof/RNase_P-like"/>
</dbReference>
<dbReference type="Pfam" id="PF01868">
    <property type="entry name" value="RNase_P-MRP_p29"/>
    <property type="match status" value="1"/>
</dbReference>
<evidence type="ECO:0000256" key="3">
    <source>
        <dbReference type="ARBA" id="ARBA00006181"/>
    </source>
</evidence>
<comment type="function">
    <text evidence="1">Component of ribonuclease P, a ribonucleoprotein complex that generates mature tRNA molecules by cleaving their 5'-ends.</text>
</comment>
<dbReference type="GO" id="GO:0006364">
    <property type="term" value="P:rRNA processing"/>
    <property type="evidence" value="ECO:0007669"/>
    <property type="project" value="TreeGrafter"/>
</dbReference>
<dbReference type="InterPro" id="IPR002730">
    <property type="entry name" value="Rpp29/RNP1"/>
</dbReference>
<dbReference type="GO" id="GO:0001682">
    <property type="term" value="P:tRNA 5'-leader removal"/>
    <property type="evidence" value="ECO:0007669"/>
    <property type="project" value="InterPro"/>
</dbReference>
<protein>
    <recommendedName>
        <fullName evidence="4">Ribonuclease P protein subunit p29</fullName>
    </recommendedName>
</protein>
<reference evidence="6" key="1">
    <citation type="submission" date="2020-11" db="EMBL/GenBank/DDBJ databases">
        <authorList>
            <person name="Tran Van P."/>
        </authorList>
    </citation>
    <scope>NUCLEOTIDE SEQUENCE</scope>
</reference>
<organism evidence="6">
    <name type="scientific">Notodromas monacha</name>
    <dbReference type="NCBI Taxonomy" id="399045"/>
    <lineage>
        <taxon>Eukaryota</taxon>
        <taxon>Metazoa</taxon>
        <taxon>Ecdysozoa</taxon>
        <taxon>Arthropoda</taxon>
        <taxon>Crustacea</taxon>
        <taxon>Oligostraca</taxon>
        <taxon>Ostracoda</taxon>
        <taxon>Podocopa</taxon>
        <taxon>Podocopida</taxon>
        <taxon>Cypridocopina</taxon>
        <taxon>Cypridoidea</taxon>
        <taxon>Cyprididae</taxon>
        <taxon>Notodromas</taxon>
    </lineage>
</organism>
<comment type="subunit">
    <text evidence="5">Component of nuclear RNase P and RNase MRP ribonucleoproteins. RNase P consists of a catalytic RNA moiety and 10 different protein chains; POP1, POP4, POP5, POP7, RPP14, RPP21, RPP25, RPP30, RPP38 and RPP40. Within the RNase P complex, POP1, POP7 and RPP25 form the 'finger' subcomplex, POP5, RPP14, RPP40 and homodimeric RPP30 form the 'palm' subcomplex, and RPP21, POP4 and RPP38 form the 'wrist' subcomplex. All subunits of the RNase P complex interact with the catalytic RNA. Several subunits of RNase P are also part of the RNase MRP complex. RNase MRP consists of a catalytic RNA moiety and about 8 protein subunits; POP1, POP7, RPP25, RPP30, RPP38, RPP40 and possibly also POP4 and POP5.</text>
</comment>
<comment type="similarity">
    <text evidence="3">Belongs to the eukaryotic/archaeal RNase P protein component 1 family.</text>
</comment>
<dbReference type="PANTHER" id="PTHR13348">
    <property type="entry name" value="RIBONUCLEASE P SUBUNIT P29"/>
    <property type="match status" value="1"/>
</dbReference>
<dbReference type="OrthoDB" id="124041at2759"/>
<dbReference type="Proteomes" id="UP000678499">
    <property type="component" value="Unassembled WGS sequence"/>
</dbReference>
<evidence type="ECO:0000256" key="2">
    <source>
        <dbReference type="ARBA" id="ARBA00004123"/>
    </source>
</evidence>
<dbReference type="AlphaFoldDB" id="A0A7R9GAA6"/>
<dbReference type="GO" id="GO:0030677">
    <property type="term" value="C:ribonuclease P complex"/>
    <property type="evidence" value="ECO:0007669"/>
    <property type="project" value="InterPro"/>
</dbReference>
<comment type="subcellular location">
    <subcellularLocation>
        <location evidence="2">Nucleus</location>
    </subcellularLocation>
</comment>
<name>A0A7R9GAA6_9CRUS</name>
<evidence type="ECO:0000256" key="4">
    <source>
        <dbReference type="ARBA" id="ARBA00016225"/>
    </source>
</evidence>
<evidence type="ECO:0000313" key="7">
    <source>
        <dbReference type="Proteomes" id="UP000678499"/>
    </source>
</evidence>
<dbReference type="Gene3D" id="2.30.30.210">
    <property type="entry name" value="Ribonuclease P/MRP, subunit p29"/>
    <property type="match status" value="1"/>
</dbReference>
<evidence type="ECO:0000256" key="1">
    <source>
        <dbReference type="ARBA" id="ARBA00002435"/>
    </source>
</evidence>
<dbReference type="EMBL" id="CAJPEX010000338">
    <property type="protein sequence ID" value="CAG0915144.1"/>
    <property type="molecule type" value="Genomic_DNA"/>
</dbReference>
<dbReference type="GO" id="GO:0005634">
    <property type="term" value="C:nucleus"/>
    <property type="evidence" value="ECO:0007669"/>
    <property type="project" value="UniProtKB-SubCell"/>
</dbReference>
<evidence type="ECO:0000313" key="6">
    <source>
        <dbReference type="EMBL" id="CAD7274992.1"/>
    </source>
</evidence>
<dbReference type="EMBL" id="OA882375">
    <property type="protein sequence ID" value="CAD7274992.1"/>
    <property type="molecule type" value="Genomic_DNA"/>
</dbReference>
<gene>
    <name evidence="6" type="ORF">NMOB1V02_LOCUS2802</name>
</gene>